<evidence type="ECO:0000313" key="2">
    <source>
        <dbReference type="EMBL" id="QCX38667.1"/>
    </source>
</evidence>
<sequence length="62" mass="7002">MKFIKKIGIGYVLMLVLCVVIIIVAEYTFLNGDEMHGIFIGLWAPMLIGLMIFFKLVDHGSK</sequence>
<dbReference type="RefSeq" id="WP_138949559.1">
    <property type="nucleotide sequence ID" value="NZ_CP040749.1"/>
</dbReference>
<proteinExistence type="predicted"/>
<feature type="transmembrane region" description="Helical" evidence="1">
    <location>
        <begin position="7"/>
        <end position="30"/>
    </location>
</feature>
<evidence type="ECO:0000313" key="3">
    <source>
        <dbReference type="Proteomes" id="UP000306229"/>
    </source>
</evidence>
<reference evidence="2 3" key="1">
    <citation type="submission" date="2019-05" db="EMBL/GenBank/DDBJ databases">
        <title>Algicella ahnfeltiae gen. nov., sp. nov., a novel marine bacterium of the family Flavobacteriaceae isolated from a red alga.</title>
        <authorList>
            <person name="Nedashkovskaya O.I."/>
            <person name="Kukhlevskiy A.D."/>
            <person name="Kim S.-G."/>
            <person name="Zhukova N.V."/>
            <person name="Mikhailov V.V."/>
        </authorList>
    </citation>
    <scope>NUCLEOTIDE SEQUENCE [LARGE SCALE GENOMIC DNA]</scope>
    <source>
        <strain evidence="2 3">10Alg115</strain>
    </source>
</reference>
<dbReference type="EMBL" id="CP040749">
    <property type="protein sequence ID" value="QCX38667.1"/>
    <property type="molecule type" value="Genomic_DNA"/>
</dbReference>
<keyword evidence="1" id="KW-0472">Membrane</keyword>
<organism evidence="2 3">
    <name type="scientific">Aureibaculum algae</name>
    <dbReference type="NCBI Taxonomy" id="2584122"/>
    <lineage>
        <taxon>Bacteria</taxon>
        <taxon>Pseudomonadati</taxon>
        <taxon>Bacteroidota</taxon>
        <taxon>Flavobacteriia</taxon>
        <taxon>Flavobacteriales</taxon>
        <taxon>Flavobacteriaceae</taxon>
        <taxon>Aureibaculum</taxon>
    </lineage>
</organism>
<keyword evidence="1" id="KW-0812">Transmembrane</keyword>
<dbReference type="KEGG" id="fbe:FF125_09560"/>
<dbReference type="Proteomes" id="UP000306229">
    <property type="component" value="Chromosome"/>
</dbReference>
<feature type="transmembrane region" description="Helical" evidence="1">
    <location>
        <begin position="36"/>
        <end position="57"/>
    </location>
</feature>
<keyword evidence="1" id="KW-1133">Transmembrane helix</keyword>
<keyword evidence="3" id="KW-1185">Reference proteome</keyword>
<name>A0A5B7TUW6_9FLAO</name>
<accession>A0A5B7TUW6</accession>
<dbReference type="AlphaFoldDB" id="A0A5B7TUW6"/>
<evidence type="ECO:0000256" key="1">
    <source>
        <dbReference type="SAM" id="Phobius"/>
    </source>
</evidence>
<protein>
    <submittedName>
        <fullName evidence="2">Uncharacterized protein</fullName>
    </submittedName>
</protein>
<dbReference type="OrthoDB" id="1202835at2"/>
<gene>
    <name evidence="2" type="ORF">FF125_09560</name>
</gene>